<dbReference type="InterPro" id="IPR052782">
    <property type="entry name" value="Oocyte-zygote_transition_reg"/>
</dbReference>
<gene>
    <name evidence="2" type="ORF">L596_013259</name>
</gene>
<dbReference type="EMBL" id="AZBU02000003">
    <property type="protein sequence ID" value="TKR89110.1"/>
    <property type="molecule type" value="Genomic_DNA"/>
</dbReference>
<keyword evidence="3" id="KW-1185">Reference proteome</keyword>
<organism evidence="2 3">
    <name type="scientific">Steinernema carpocapsae</name>
    <name type="common">Entomopathogenic nematode</name>
    <dbReference type="NCBI Taxonomy" id="34508"/>
    <lineage>
        <taxon>Eukaryota</taxon>
        <taxon>Metazoa</taxon>
        <taxon>Ecdysozoa</taxon>
        <taxon>Nematoda</taxon>
        <taxon>Chromadorea</taxon>
        <taxon>Rhabditida</taxon>
        <taxon>Tylenchina</taxon>
        <taxon>Panagrolaimomorpha</taxon>
        <taxon>Strongyloidoidea</taxon>
        <taxon>Steinernematidae</taxon>
        <taxon>Steinernema</taxon>
    </lineage>
</organism>
<evidence type="ECO:0000313" key="2">
    <source>
        <dbReference type="EMBL" id="TKR89110.1"/>
    </source>
</evidence>
<accession>A0A4U5P051</accession>
<proteinExistence type="predicted"/>
<dbReference type="STRING" id="34508.A0A4U5P051"/>
<dbReference type="Gene3D" id="3.90.190.10">
    <property type="entry name" value="Protein tyrosine phosphatase superfamily"/>
    <property type="match status" value="1"/>
</dbReference>
<dbReference type="PANTHER" id="PTHR46163:SF5">
    <property type="entry name" value="TYROSINE-PROTEIN PHOSPHATASE"/>
    <property type="match status" value="1"/>
</dbReference>
<sequence>MRIDQRFDRPVECLWFCWKRQLMHPLSEEETTVRISSLLLKWKENGKLQERCEAMDELLKNLRNQRPYSIQTDLQYLYVHRIMLCYFIDKYGKGANNPEIVSKYKKFADDYDKATA</sequence>
<dbReference type="InterPro" id="IPR029021">
    <property type="entry name" value="Prot-tyrosine_phosphatase-like"/>
</dbReference>
<evidence type="ECO:0000313" key="3">
    <source>
        <dbReference type="Proteomes" id="UP000298663"/>
    </source>
</evidence>
<dbReference type="Proteomes" id="UP000298663">
    <property type="component" value="Unassembled WGS sequence"/>
</dbReference>
<protein>
    <recommendedName>
        <fullName evidence="1">Tyrosine-protein phosphatase domain-containing protein</fullName>
    </recommendedName>
</protein>
<dbReference type="InterPro" id="IPR000242">
    <property type="entry name" value="PTP_cat"/>
</dbReference>
<dbReference type="GO" id="GO:0004725">
    <property type="term" value="F:protein tyrosine phosphatase activity"/>
    <property type="evidence" value="ECO:0007669"/>
    <property type="project" value="InterPro"/>
</dbReference>
<feature type="domain" description="Tyrosine-protein phosphatase" evidence="1">
    <location>
        <begin position="51"/>
        <end position="84"/>
    </location>
</feature>
<name>A0A4U5P051_STECR</name>
<dbReference type="Pfam" id="PF00102">
    <property type="entry name" value="Y_phosphatase"/>
    <property type="match status" value="1"/>
</dbReference>
<reference evidence="2 3" key="1">
    <citation type="journal article" date="2015" name="Genome Biol.">
        <title>Comparative genomics of Steinernema reveals deeply conserved gene regulatory networks.</title>
        <authorList>
            <person name="Dillman A.R."/>
            <person name="Macchietto M."/>
            <person name="Porter C.F."/>
            <person name="Rogers A."/>
            <person name="Williams B."/>
            <person name="Antoshechkin I."/>
            <person name="Lee M.M."/>
            <person name="Goodwin Z."/>
            <person name="Lu X."/>
            <person name="Lewis E.E."/>
            <person name="Goodrich-Blair H."/>
            <person name="Stock S.P."/>
            <person name="Adams B.J."/>
            <person name="Sternberg P.W."/>
            <person name="Mortazavi A."/>
        </authorList>
    </citation>
    <scope>NUCLEOTIDE SEQUENCE [LARGE SCALE GENOMIC DNA]</scope>
    <source>
        <strain evidence="2 3">ALL</strain>
    </source>
</reference>
<dbReference type="OrthoDB" id="8815311at2759"/>
<dbReference type="PANTHER" id="PTHR46163">
    <property type="entry name" value="TYROSINE-PROTEIN PHOSPHATASE-RELATED"/>
    <property type="match status" value="1"/>
</dbReference>
<comment type="caution">
    <text evidence="2">The sequence shown here is derived from an EMBL/GenBank/DDBJ whole genome shotgun (WGS) entry which is preliminary data.</text>
</comment>
<reference evidence="2 3" key="2">
    <citation type="journal article" date="2019" name="G3 (Bethesda)">
        <title>Hybrid Assembly of the Genome of the Entomopathogenic Nematode Steinernema carpocapsae Identifies the X-Chromosome.</title>
        <authorList>
            <person name="Serra L."/>
            <person name="Macchietto M."/>
            <person name="Macias-Munoz A."/>
            <person name="McGill C.J."/>
            <person name="Rodriguez I.M."/>
            <person name="Rodriguez B."/>
            <person name="Murad R."/>
            <person name="Mortazavi A."/>
        </authorList>
    </citation>
    <scope>NUCLEOTIDE SEQUENCE [LARGE SCALE GENOMIC DNA]</scope>
    <source>
        <strain evidence="2 3">ALL</strain>
    </source>
</reference>
<dbReference type="SUPFAM" id="SSF52799">
    <property type="entry name" value="(Phosphotyrosine protein) phosphatases II"/>
    <property type="match status" value="1"/>
</dbReference>
<dbReference type="AlphaFoldDB" id="A0A4U5P051"/>
<evidence type="ECO:0000259" key="1">
    <source>
        <dbReference type="Pfam" id="PF00102"/>
    </source>
</evidence>